<keyword evidence="1" id="KW-0812">Transmembrane</keyword>
<evidence type="ECO:0000256" key="1">
    <source>
        <dbReference type="SAM" id="Phobius"/>
    </source>
</evidence>
<protein>
    <submittedName>
        <fullName evidence="3">Uncharacterized protein</fullName>
    </submittedName>
</protein>
<feature type="transmembrane region" description="Helical" evidence="1">
    <location>
        <begin position="20"/>
        <end position="44"/>
    </location>
</feature>
<dbReference type="Proteomes" id="UP000887565">
    <property type="component" value="Unplaced"/>
</dbReference>
<dbReference type="WBParaSite" id="nRc.2.0.1.t08148-RA">
    <property type="protein sequence ID" value="nRc.2.0.1.t08148-RA"/>
    <property type="gene ID" value="nRc.2.0.1.g08148"/>
</dbReference>
<name>A0A915I1Y3_ROMCU</name>
<organism evidence="2 3">
    <name type="scientific">Romanomermis culicivorax</name>
    <name type="common">Nematode worm</name>
    <dbReference type="NCBI Taxonomy" id="13658"/>
    <lineage>
        <taxon>Eukaryota</taxon>
        <taxon>Metazoa</taxon>
        <taxon>Ecdysozoa</taxon>
        <taxon>Nematoda</taxon>
        <taxon>Enoplea</taxon>
        <taxon>Dorylaimia</taxon>
        <taxon>Mermithida</taxon>
        <taxon>Mermithoidea</taxon>
        <taxon>Mermithidae</taxon>
        <taxon>Romanomermis</taxon>
    </lineage>
</organism>
<keyword evidence="1" id="KW-1133">Transmembrane helix</keyword>
<proteinExistence type="predicted"/>
<keyword evidence="2" id="KW-1185">Reference proteome</keyword>
<evidence type="ECO:0000313" key="2">
    <source>
        <dbReference type="Proteomes" id="UP000887565"/>
    </source>
</evidence>
<accession>A0A915I1Y3</accession>
<sequence length="180" mass="20133">MSGITASPLETEPWPTIDTYLLTALWTVGVMVLAMFATLSFCIARSLFAFHEKLIGIQCILELITKLPVERYTLQPDLVSKIRHDYWEVGPLTCDFLRQDVFQQHKKSAVDDSPQKRSFGKSKSDIQPKLQKITGFKNVLIDNKAALKNVKASTDAVNAKVPCNSVTKINKSQPQKGPKL</sequence>
<dbReference type="AlphaFoldDB" id="A0A915I1Y3"/>
<evidence type="ECO:0000313" key="3">
    <source>
        <dbReference type="WBParaSite" id="nRc.2.0.1.t08148-RA"/>
    </source>
</evidence>
<keyword evidence="1" id="KW-0472">Membrane</keyword>
<reference evidence="3" key="1">
    <citation type="submission" date="2022-11" db="UniProtKB">
        <authorList>
            <consortium name="WormBaseParasite"/>
        </authorList>
    </citation>
    <scope>IDENTIFICATION</scope>
</reference>